<dbReference type="RefSeq" id="WP_134440261.1">
    <property type="nucleotide sequence ID" value="NZ_CP065957.1"/>
</dbReference>
<reference evidence="2 3" key="1">
    <citation type="submission" date="2016-05" db="EMBL/GenBank/DDBJ databases">
        <title>Diversity and Homogeneity among Thermoacidophilic Verrucomicrobia Methanotrophs Linked with Geographical Origin.</title>
        <authorList>
            <person name="Erikstad H.-A."/>
            <person name="Smestad N.B."/>
            <person name="Ceballos R.M."/>
            <person name="Birkeland N.-K."/>
        </authorList>
    </citation>
    <scope>NUCLEOTIDE SEQUENCE [LARGE SCALE GENOMIC DNA]</scope>
    <source>
        <strain evidence="2 3">Phi</strain>
    </source>
</reference>
<dbReference type="PANTHER" id="PTHR11060:SF0">
    <property type="entry name" value="PROTEIN MEMO1"/>
    <property type="match status" value="1"/>
</dbReference>
<comment type="similarity">
    <text evidence="1">Belongs to the MEMO1 family.</text>
</comment>
<name>A0A4Y8PBP8_9BACT</name>
<organism evidence="2 3">
    <name type="scientific">Methylacidiphilum caldifontis</name>
    <dbReference type="NCBI Taxonomy" id="2795386"/>
    <lineage>
        <taxon>Bacteria</taxon>
        <taxon>Pseudomonadati</taxon>
        <taxon>Verrucomicrobiota</taxon>
        <taxon>Methylacidiphilae</taxon>
        <taxon>Methylacidiphilales</taxon>
        <taxon>Methylacidiphilaceae</taxon>
        <taxon>Methylacidiphilum (ex Ratnadevi et al. 2023)</taxon>
    </lineage>
</organism>
<dbReference type="InterPro" id="IPR002737">
    <property type="entry name" value="MEMO1_fam"/>
</dbReference>
<accession>A0A4Y8PBP8</accession>
<evidence type="ECO:0000313" key="3">
    <source>
        <dbReference type="Proteomes" id="UP000297713"/>
    </source>
</evidence>
<dbReference type="PANTHER" id="PTHR11060">
    <property type="entry name" value="PROTEIN MEMO1"/>
    <property type="match status" value="1"/>
</dbReference>
<evidence type="ECO:0000256" key="1">
    <source>
        <dbReference type="ARBA" id="ARBA00006315"/>
    </source>
</evidence>
<sequence>MNLEKLAMQTRAIHASCHGFSYPAEALECLTKFRSFFDAPGACCWPKNGTLAKEQRETIAILAPHIDFQVSPKAYTYAFSRWFSMSEADFFIILGVGHHSRIEWSIDNRDYITPLGRAYNKKELVENIERRVGFCLSDPLGHQKEHSIEFPLVFMQALRYWMGIQKPLYFLPVLCGGLYELILYNNGQEELLKMKKLAALLREIISLYKNRVGLIISIDGCHIGPRFGHPFKVTQEVLKNTDLWEKELWGYVEAQNFMGFINHLQKEKNIRFFDGVGAIALTMEIFKDQPVFFRRTYYEQWFEQRDNSVVTFSSGYLAY</sequence>
<dbReference type="Gene3D" id="3.40.830.10">
    <property type="entry name" value="LigB-like"/>
    <property type="match status" value="1"/>
</dbReference>
<gene>
    <name evidence="2" type="ORF">A7Q10_00745</name>
</gene>
<dbReference type="AlphaFoldDB" id="A0A4Y8PBP8"/>
<dbReference type="EMBL" id="LXQC01000143">
    <property type="protein sequence ID" value="TFE68201.1"/>
    <property type="molecule type" value="Genomic_DNA"/>
</dbReference>
<keyword evidence="3" id="KW-1185">Reference proteome</keyword>
<comment type="caution">
    <text evidence="2">The sequence shown here is derived from an EMBL/GenBank/DDBJ whole genome shotgun (WGS) entry which is preliminary data.</text>
</comment>
<dbReference type="Pfam" id="PF01875">
    <property type="entry name" value="Memo"/>
    <property type="match status" value="1"/>
</dbReference>
<dbReference type="OrthoDB" id="183477at2"/>
<dbReference type="Proteomes" id="UP000297713">
    <property type="component" value="Unassembled WGS sequence"/>
</dbReference>
<evidence type="ECO:0000313" key="2">
    <source>
        <dbReference type="EMBL" id="TFE68201.1"/>
    </source>
</evidence>
<dbReference type="NCBIfam" id="TIGR04336">
    <property type="entry name" value="AmmeMemoSam_B"/>
    <property type="match status" value="1"/>
</dbReference>
<protein>
    <submittedName>
        <fullName evidence="2">AmmeMemoRadiSam system protein B</fullName>
    </submittedName>
</protein>
<dbReference type="CDD" id="cd07361">
    <property type="entry name" value="MEMO_like"/>
    <property type="match status" value="1"/>
</dbReference>
<proteinExistence type="inferred from homology"/>